<reference evidence="2" key="1">
    <citation type="submission" date="2016-04" db="EMBL/GenBank/DDBJ databases">
        <authorList>
            <person name="Chen L."/>
            <person name="Zhuang W."/>
            <person name="Wang G."/>
        </authorList>
    </citation>
    <scope>NUCLEOTIDE SEQUENCE [LARGE SCALE GENOMIC DNA]</scope>
    <source>
        <strain evidence="2">208</strain>
    </source>
</reference>
<dbReference type="Proteomes" id="UP000192276">
    <property type="component" value="Unassembled WGS sequence"/>
</dbReference>
<dbReference type="Gene3D" id="2.60.200.60">
    <property type="match status" value="2"/>
</dbReference>
<dbReference type="RefSeq" id="WP_081169442.1">
    <property type="nucleotide sequence ID" value="NZ_LWBP01000210.1"/>
</dbReference>
<keyword evidence="2" id="KW-1185">Reference proteome</keyword>
<dbReference type="OrthoDB" id="9807902at2"/>
<gene>
    <name evidence="1" type="ORF">A4R26_06180</name>
</gene>
<comment type="caution">
    <text evidence="1">The sequence shown here is derived from an EMBL/GenBank/DDBJ whole genome shotgun (WGS) entry which is preliminary data.</text>
</comment>
<protein>
    <submittedName>
        <fullName evidence="1">Type VI secretion protein</fullName>
    </submittedName>
</protein>
<dbReference type="EMBL" id="LWBP01000210">
    <property type="protein sequence ID" value="OQP53562.1"/>
    <property type="molecule type" value="Genomic_DNA"/>
</dbReference>
<dbReference type="CDD" id="cd14738">
    <property type="entry name" value="PAAR_2"/>
    <property type="match status" value="1"/>
</dbReference>
<dbReference type="STRING" id="550983.A4R26_06180"/>
<evidence type="ECO:0000313" key="1">
    <source>
        <dbReference type="EMBL" id="OQP53562.1"/>
    </source>
</evidence>
<dbReference type="AlphaFoldDB" id="A0A1V9F5M8"/>
<name>A0A1V9F5M8_9BACT</name>
<accession>A0A1V9F5M8</accession>
<evidence type="ECO:0000313" key="2">
    <source>
        <dbReference type="Proteomes" id="UP000192276"/>
    </source>
</evidence>
<organism evidence="1 2">
    <name type="scientific">Niastella populi</name>
    <dbReference type="NCBI Taxonomy" id="550983"/>
    <lineage>
        <taxon>Bacteria</taxon>
        <taxon>Pseudomonadati</taxon>
        <taxon>Bacteroidota</taxon>
        <taxon>Chitinophagia</taxon>
        <taxon>Chitinophagales</taxon>
        <taxon>Chitinophagaceae</taxon>
        <taxon>Niastella</taxon>
    </lineage>
</organism>
<sequence>MSKPAARIGDMHSCPMVTPGTGVPHVGGVIIGPGCGTVLIEGLPAATVGDACICVGEPDKITKGSTGVFLGGKPAARIGDQCAQGGRVTGVRVWIQDQAS</sequence>
<proteinExistence type="predicted"/>
<dbReference type="Pfam" id="PF05488">
    <property type="entry name" value="PAAR_motif"/>
    <property type="match status" value="1"/>
</dbReference>
<dbReference type="InterPro" id="IPR008727">
    <property type="entry name" value="PAAR_motif"/>
</dbReference>